<evidence type="ECO:0008006" key="8">
    <source>
        <dbReference type="Google" id="ProtNLM"/>
    </source>
</evidence>
<feature type="coiled-coil region" evidence="1">
    <location>
        <begin position="68"/>
        <end position="123"/>
    </location>
</feature>
<proteinExistence type="predicted"/>
<dbReference type="Pfam" id="PF25542">
    <property type="entry name" value="zf-CCCH_12"/>
    <property type="match status" value="1"/>
</dbReference>
<name>A0A9P7KPC1_9HYPO</name>
<dbReference type="InterPro" id="IPR057654">
    <property type="entry name" value="Znf-CCCH_tandem"/>
</dbReference>
<gene>
    <name evidence="6" type="ORF">KAF25_003322</name>
</gene>
<evidence type="ECO:0000259" key="3">
    <source>
        <dbReference type="Pfam" id="PF25540"/>
    </source>
</evidence>
<feature type="domain" description="C3H1-type" evidence="4">
    <location>
        <begin position="415"/>
        <end position="445"/>
    </location>
</feature>
<keyword evidence="1" id="KW-0175">Coiled coil</keyword>
<evidence type="ECO:0000313" key="7">
    <source>
        <dbReference type="Proteomes" id="UP000782241"/>
    </source>
</evidence>
<comment type="caution">
    <text evidence="6">The sequence shown here is derived from an EMBL/GenBank/DDBJ whole genome shotgun (WGS) entry which is preliminary data.</text>
</comment>
<feature type="domain" description="DUF7923" evidence="3">
    <location>
        <begin position="122"/>
        <end position="301"/>
    </location>
</feature>
<dbReference type="Proteomes" id="UP000782241">
    <property type="component" value="Unassembled WGS sequence"/>
</dbReference>
<evidence type="ECO:0000256" key="1">
    <source>
        <dbReference type="SAM" id="Coils"/>
    </source>
</evidence>
<evidence type="ECO:0000256" key="2">
    <source>
        <dbReference type="SAM" id="MobiDB-lite"/>
    </source>
</evidence>
<sequence>MAPTVSFNDLLQRYQLVVSNEHTKDNLIKLPTPCYSCHPRMLGIQHKIHRPSLLTSLQQDALLYIKALESLDTENQALKVKLHETELDLQAATRARRDLQKNLEDAESQYQWIVKQNEEIKNTNPYVLILIDGDGLIFNSEFIDLGLEGGKRAAHNLNAAVAKLCSHERTGSLEIVCRVVANVAGLSKAMYRNGSVEDPSLVREFALGFTQARASFDFIDVGYGKERADFKIRDTARWHLGNENCKHILLGIGHDAGYAPFLDTILENEQAHQCVSILKGGPLAREVAEMNLNTIEFDDIFRTTRLISKAPSEKLNGQRTEVIKTQSLPTASVTTQAVLTPATSTASMSPPASSWAKVTKSATPPPQLTMPLAPKQQDKNTVRNKTPVQPAWSPGPRGLDPAITVTVQAMENIKRRAGNDKLCNNHFLRGPCTRMDICPFVHNYKLSPEDIRALAMLSRQNPCTSGQDCDVEDCIYGHHCPNVNNGVCTRQYCRFPKAAHPPNTKFTNKNINDN</sequence>
<feature type="domain" description="Tandem CCCH zinc finger" evidence="5">
    <location>
        <begin position="453"/>
        <end position="505"/>
    </location>
</feature>
<dbReference type="PANTHER" id="PTHR37543:SF1">
    <property type="entry name" value="CCCH ZINC FINGER DNA BINDING PROTEIN (AFU_ORTHOLOGUE AFUA_5G12760)"/>
    <property type="match status" value="1"/>
</dbReference>
<dbReference type="PANTHER" id="PTHR37543">
    <property type="entry name" value="CCCH ZINC FINGER DNA BINDING PROTEIN (AFU_ORTHOLOGUE AFUA_5G12760)"/>
    <property type="match status" value="1"/>
</dbReference>
<keyword evidence="7" id="KW-1185">Reference proteome</keyword>
<reference evidence="6" key="1">
    <citation type="submission" date="2021-04" db="EMBL/GenBank/DDBJ databases">
        <title>Draft genome of Fusarium avenaceum strain F156N33, isolated from an atmospheric sample in Virginia.</title>
        <authorList>
            <person name="Yang S."/>
            <person name="Vinatzer B.A."/>
            <person name="Coleman J."/>
        </authorList>
    </citation>
    <scope>NUCLEOTIDE SEQUENCE</scope>
    <source>
        <strain evidence="6">F156N33</strain>
    </source>
</reference>
<evidence type="ECO:0000259" key="4">
    <source>
        <dbReference type="Pfam" id="PF25542"/>
    </source>
</evidence>
<accession>A0A9P7KPC1</accession>
<organism evidence="6 7">
    <name type="scientific">Fusarium avenaceum</name>
    <dbReference type="NCBI Taxonomy" id="40199"/>
    <lineage>
        <taxon>Eukaryota</taxon>
        <taxon>Fungi</taxon>
        <taxon>Dikarya</taxon>
        <taxon>Ascomycota</taxon>
        <taxon>Pezizomycotina</taxon>
        <taxon>Sordariomycetes</taxon>
        <taxon>Hypocreomycetidae</taxon>
        <taxon>Hypocreales</taxon>
        <taxon>Nectriaceae</taxon>
        <taxon>Fusarium</taxon>
        <taxon>Fusarium tricinctum species complex</taxon>
    </lineage>
</organism>
<dbReference type="Pfam" id="PF25543">
    <property type="entry name" value="zf-CCCH_tandem"/>
    <property type="match status" value="1"/>
</dbReference>
<evidence type="ECO:0000313" key="6">
    <source>
        <dbReference type="EMBL" id="KAG5660716.1"/>
    </source>
</evidence>
<dbReference type="AlphaFoldDB" id="A0A9P7KPC1"/>
<dbReference type="Pfam" id="PF25540">
    <property type="entry name" value="DUF7923"/>
    <property type="match status" value="1"/>
</dbReference>
<protein>
    <recommendedName>
        <fullName evidence="8">C3H1-type domain-containing protein</fullName>
    </recommendedName>
</protein>
<feature type="compositionally biased region" description="Low complexity" evidence="2">
    <location>
        <begin position="342"/>
        <end position="354"/>
    </location>
</feature>
<dbReference type="EMBL" id="JAGPUO010000009">
    <property type="protein sequence ID" value="KAG5660716.1"/>
    <property type="molecule type" value="Genomic_DNA"/>
</dbReference>
<evidence type="ECO:0000259" key="5">
    <source>
        <dbReference type="Pfam" id="PF25543"/>
    </source>
</evidence>
<dbReference type="InterPro" id="IPR000571">
    <property type="entry name" value="Znf_CCCH"/>
</dbReference>
<feature type="region of interest" description="Disordered" evidence="2">
    <location>
        <begin position="342"/>
        <end position="399"/>
    </location>
</feature>
<dbReference type="InterPro" id="IPR057683">
    <property type="entry name" value="DUF7923"/>
</dbReference>